<comment type="caution">
    <text evidence="11">The sequence shown here is derived from an EMBL/GenBank/DDBJ whole genome shotgun (WGS) entry which is preliminary data.</text>
</comment>
<evidence type="ECO:0000259" key="10">
    <source>
        <dbReference type="PROSITE" id="PS51675"/>
    </source>
</evidence>
<feature type="compositionally biased region" description="Basic and acidic residues" evidence="9">
    <location>
        <begin position="72"/>
        <end position="87"/>
    </location>
</feature>
<accession>A0A9Q3H2V5</accession>
<evidence type="ECO:0000256" key="6">
    <source>
        <dbReference type="ARBA" id="ARBA00031792"/>
    </source>
</evidence>
<feature type="compositionally biased region" description="Polar residues" evidence="9">
    <location>
        <begin position="98"/>
        <end position="107"/>
    </location>
</feature>
<keyword evidence="3" id="KW-0489">Methyltransferase</keyword>
<dbReference type="PANTHER" id="PTHR13563">
    <property type="entry name" value="TRNA (GUANINE-9-) METHYLTRANSFERASE"/>
    <property type="match status" value="1"/>
</dbReference>
<dbReference type="EMBL" id="AVOT02009388">
    <property type="protein sequence ID" value="MBW0487989.1"/>
    <property type="molecule type" value="Genomic_DNA"/>
</dbReference>
<dbReference type="GO" id="GO:0000049">
    <property type="term" value="F:tRNA binding"/>
    <property type="evidence" value="ECO:0007669"/>
    <property type="project" value="TreeGrafter"/>
</dbReference>
<name>A0A9Q3H2V5_9BASI</name>
<dbReference type="Gene3D" id="3.40.1280.30">
    <property type="match status" value="1"/>
</dbReference>
<keyword evidence="5" id="KW-0949">S-adenosyl-L-methionine</keyword>
<feature type="compositionally biased region" description="Basic and acidic residues" evidence="9">
    <location>
        <begin position="1"/>
        <end position="31"/>
    </location>
</feature>
<evidence type="ECO:0000256" key="5">
    <source>
        <dbReference type="ARBA" id="ARBA00022691"/>
    </source>
</evidence>
<dbReference type="GO" id="GO:0002939">
    <property type="term" value="P:tRNA N1-guanine methylation"/>
    <property type="evidence" value="ECO:0007669"/>
    <property type="project" value="TreeGrafter"/>
</dbReference>
<dbReference type="InterPro" id="IPR028564">
    <property type="entry name" value="MT_TRM10-typ"/>
</dbReference>
<dbReference type="InterPro" id="IPR007356">
    <property type="entry name" value="tRNA_m1G_MeTrfase_euk"/>
</dbReference>
<evidence type="ECO:0000256" key="2">
    <source>
        <dbReference type="ARBA" id="ARBA00020451"/>
    </source>
</evidence>
<protein>
    <recommendedName>
        <fullName evidence="2">tRNA (guanine(9)-N1)-methyltransferase</fullName>
        <ecNumber evidence="1">2.1.1.221</ecNumber>
    </recommendedName>
    <alternativeName>
        <fullName evidence="7">tRNA methyltransferase 10</fullName>
    </alternativeName>
    <alternativeName>
        <fullName evidence="6">tRNA(m1G9)-methyltransferase</fullName>
    </alternativeName>
</protein>
<dbReference type="PROSITE" id="PS51675">
    <property type="entry name" value="SAM_MT_TRM10"/>
    <property type="match status" value="1"/>
</dbReference>
<evidence type="ECO:0000256" key="1">
    <source>
        <dbReference type="ARBA" id="ARBA00012797"/>
    </source>
</evidence>
<dbReference type="GO" id="GO:0005634">
    <property type="term" value="C:nucleus"/>
    <property type="evidence" value="ECO:0007669"/>
    <property type="project" value="TreeGrafter"/>
</dbReference>
<dbReference type="AlphaFoldDB" id="A0A9Q3H2V5"/>
<keyword evidence="4" id="KW-0808">Transferase</keyword>
<proteinExistence type="predicted"/>
<dbReference type="Proteomes" id="UP000765509">
    <property type="component" value="Unassembled WGS sequence"/>
</dbReference>
<dbReference type="EC" id="2.1.1.221" evidence="1"/>
<gene>
    <name evidence="11" type="ORF">O181_027704</name>
</gene>
<organism evidence="11 12">
    <name type="scientific">Austropuccinia psidii MF-1</name>
    <dbReference type="NCBI Taxonomy" id="1389203"/>
    <lineage>
        <taxon>Eukaryota</taxon>
        <taxon>Fungi</taxon>
        <taxon>Dikarya</taxon>
        <taxon>Basidiomycota</taxon>
        <taxon>Pucciniomycotina</taxon>
        <taxon>Pucciniomycetes</taxon>
        <taxon>Pucciniales</taxon>
        <taxon>Sphaerophragmiaceae</taxon>
        <taxon>Austropuccinia</taxon>
    </lineage>
</organism>
<evidence type="ECO:0000313" key="11">
    <source>
        <dbReference type="EMBL" id="MBW0487989.1"/>
    </source>
</evidence>
<evidence type="ECO:0000256" key="4">
    <source>
        <dbReference type="ARBA" id="ARBA00022679"/>
    </source>
</evidence>
<evidence type="ECO:0000256" key="3">
    <source>
        <dbReference type="ARBA" id="ARBA00022603"/>
    </source>
</evidence>
<feature type="region of interest" description="Disordered" evidence="9">
    <location>
        <begin position="1"/>
        <end position="116"/>
    </location>
</feature>
<dbReference type="GO" id="GO:0052905">
    <property type="term" value="F:tRNA (guanosine(9)-N1)-methyltransferase activity"/>
    <property type="evidence" value="ECO:0007669"/>
    <property type="project" value="UniProtKB-EC"/>
</dbReference>
<evidence type="ECO:0000256" key="7">
    <source>
        <dbReference type="ARBA" id="ARBA00032166"/>
    </source>
</evidence>
<reference evidence="11" key="1">
    <citation type="submission" date="2021-03" db="EMBL/GenBank/DDBJ databases">
        <title>Draft genome sequence of rust myrtle Austropuccinia psidii MF-1, a brazilian biotype.</title>
        <authorList>
            <person name="Quecine M.C."/>
            <person name="Pachon D.M.R."/>
            <person name="Bonatelli M.L."/>
            <person name="Correr F.H."/>
            <person name="Franceschini L.M."/>
            <person name="Leite T.F."/>
            <person name="Margarido G.R.A."/>
            <person name="Almeida C.A."/>
            <person name="Ferrarezi J.A."/>
            <person name="Labate C.A."/>
        </authorList>
    </citation>
    <scope>NUCLEOTIDE SEQUENCE</scope>
    <source>
        <strain evidence="11">MF-1</strain>
    </source>
</reference>
<keyword evidence="12" id="KW-1185">Reference proteome</keyword>
<evidence type="ECO:0000313" key="12">
    <source>
        <dbReference type="Proteomes" id="UP000765509"/>
    </source>
</evidence>
<evidence type="ECO:0000256" key="8">
    <source>
        <dbReference type="ARBA" id="ARBA00048434"/>
    </source>
</evidence>
<dbReference type="OrthoDB" id="278300at2759"/>
<evidence type="ECO:0000256" key="9">
    <source>
        <dbReference type="SAM" id="MobiDB-lite"/>
    </source>
</evidence>
<sequence>MESHELESCSRHPTPEPSTEKDTKDNDKQNDSVHQSTGNKESLVEPTPQATENGHEKTEGISKNQLKRQLKRERILAERPAKRQAEKARKKLKRLEQSKLQSQTPPKTQDDHRKLNQPTQLFRSTILFDCSFDDKMSEKEVMSLDCQLAHSYSVNRKSNFKFQKLICASFNGKLQQRFQSNGNQHLNWKSFQFTSEPISSLVSNPPTANSLAALFPSKATNPPSSSSNGDVKKIEPINLIYLTADSPNVLETIDEDKVYIIGAIVDHNRHKNLCLNLAIKQGFHHAQLPIGQYMSELKTRKVLTVNQVMEIMVSWLSERDWRKSFEQVIPLRKLAD</sequence>
<feature type="domain" description="SAM-dependent MTase TRM10-type" evidence="10">
    <location>
        <begin position="111"/>
        <end position="336"/>
    </location>
</feature>
<comment type="catalytic activity">
    <reaction evidence="8">
        <text>guanosine(9) in tRNA + S-adenosyl-L-methionine = N(1)-methylguanosine(9) in tRNA + S-adenosyl-L-homocysteine + H(+)</text>
        <dbReference type="Rhea" id="RHEA:43156"/>
        <dbReference type="Rhea" id="RHEA-COMP:10367"/>
        <dbReference type="Rhea" id="RHEA-COMP:10368"/>
        <dbReference type="ChEBI" id="CHEBI:15378"/>
        <dbReference type="ChEBI" id="CHEBI:57856"/>
        <dbReference type="ChEBI" id="CHEBI:59789"/>
        <dbReference type="ChEBI" id="CHEBI:73542"/>
        <dbReference type="ChEBI" id="CHEBI:74269"/>
        <dbReference type="EC" id="2.1.1.221"/>
    </reaction>
</comment>
<dbReference type="InterPro" id="IPR038459">
    <property type="entry name" value="MT_TRM10-typ_sf"/>
</dbReference>
<dbReference type="CDD" id="cd18089">
    <property type="entry name" value="SPOUT_Trm10-like"/>
    <property type="match status" value="1"/>
</dbReference>
<dbReference type="PANTHER" id="PTHR13563:SF13">
    <property type="entry name" value="TRNA METHYLTRANSFERASE 10 HOMOLOG A"/>
    <property type="match status" value="1"/>
</dbReference>